<organism evidence="6 7">
    <name type="scientific">Acorus gramineus</name>
    <name type="common">Dwarf sweet flag</name>
    <dbReference type="NCBI Taxonomy" id="55184"/>
    <lineage>
        <taxon>Eukaryota</taxon>
        <taxon>Viridiplantae</taxon>
        <taxon>Streptophyta</taxon>
        <taxon>Embryophyta</taxon>
        <taxon>Tracheophyta</taxon>
        <taxon>Spermatophyta</taxon>
        <taxon>Magnoliopsida</taxon>
        <taxon>Liliopsida</taxon>
        <taxon>Acoraceae</taxon>
        <taxon>Acorus</taxon>
    </lineage>
</organism>
<reference evidence="6" key="2">
    <citation type="submission" date="2023-06" db="EMBL/GenBank/DDBJ databases">
        <authorList>
            <person name="Ma L."/>
            <person name="Liu K.-W."/>
            <person name="Li Z."/>
            <person name="Hsiao Y.-Y."/>
            <person name="Qi Y."/>
            <person name="Fu T."/>
            <person name="Tang G."/>
            <person name="Zhang D."/>
            <person name="Sun W.-H."/>
            <person name="Liu D.-K."/>
            <person name="Li Y."/>
            <person name="Chen G.-Z."/>
            <person name="Liu X.-D."/>
            <person name="Liao X.-Y."/>
            <person name="Jiang Y.-T."/>
            <person name="Yu X."/>
            <person name="Hao Y."/>
            <person name="Huang J."/>
            <person name="Zhao X.-W."/>
            <person name="Ke S."/>
            <person name="Chen Y.-Y."/>
            <person name="Wu W.-L."/>
            <person name="Hsu J.-L."/>
            <person name="Lin Y.-F."/>
            <person name="Huang M.-D."/>
            <person name="Li C.-Y."/>
            <person name="Huang L."/>
            <person name="Wang Z.-W."/>
            <person name="Zhao X."/>
            <person name="Zhong W.-Y."/>
            <person name="Peng D.-H."/>
            <person name="Ahmad S."/>
            <person name="Lan S."/>
            <person name="Zhang J.-S."/>
            <person name="Tsai W.-C."/>
            <person name="Van De Peer Y."/>
            <person name="Liu Z.-J."/>
        </authorList>
    </citation>
    <scope>NUCLEOTIDE SEQUENCE</scope>
    <source>
        <strain evidence="6">SCP</strain>
        <tissue evidence="6">Leaves</tissue>
    </source>
</reference>
<evidence type="ECO:0000256" key="3">
    <source>
        <dbReference type="ARBA" id="ARBA00022692"/>
    </source>
</evidence>
<dbReference type="PANTHER" id="PTHR31113">
    <property type="entry name" value="UPF0496 PROTEIN 3-RELATED"/>
    <property type="match status" value="1"/>
</dbReference>
<protein>
    <submittedName>
        <fullName evidence="6">UPF0496 protein</fullName>
    </submittedName>
</protein>
<comment type="subcellular location">
    <subcellularLocation>
        <location evidence="1">Membrane</location>
    </subcellularLocation>
</comment>
<evidence type="ECO:0000256" key="2">
    <source>
        <dbReference type="ARBA" id="ARBA00009074"/>
    </source>
</evidence>
<name>A0AAV9AF15_ACOGR</name>
<keyword evidence="4" id="KW-1133">Transmembrane helix</keyword>
<evidence type="ECO:0000256" key="4">
    <source>
        <dbReference type="ARBA" id="ARBA00022989"/>
    </source>
</evidence>
<keyword evidence="7" id="KW-1185">Reference proteome</keyword>
<evidence type="ECO:0000313" key="7">
    <source>
        <dbReference type="Proteomes" id="UP001179952"/>
    </source>
</evidence>
<dbReference type="AlphaFoldDB" id="A0AAV9AF15"/>
<reference evidence="6" key="1">
    <citation type="journal article" date="2023" name="Nat. Commun.">
        <title>Diploid and tetraploid genomes of Acorus and the evolution of monocots.</title>
        <authorList>
            <person name="Ma L."/>
            <person name="Liu K.W."/>
            <person name="Li Z."/>
            <person name="Hsiao Y.Y."/>
            <person name="Qi Y."/>
            <person name="Fu T."/>
            <person name="Tang G.D."/>
            <person name="Zhang D."/>
            <person name="Sun W.H."/>
            <person name="Liu D.K."/>
            <person name="Li Y."/>
            <person name="Chen G.Z."/>
            <person name="Liu X.D."/>
            <person name="Liao X.Y."/>
            <person name="Jiang Y.T."/>
            <person name="Yu X."/>
            <person name="Hao Y."/>
            <person name="Huang J."/>
            <person name="Zhao X.W."/>
            <person name="Ke S."/>
            <person name="Chen Y.Y."/>
            <person name="Wu W.L."/>
            <person name="Hsu J.L."/>
            <person name="Lin Y.F."/>
            <person name="Huang M.D."/>
            <person name="Li C.Y."/>
            <person name="Huang L."/>
            <person name="Wang Z.W."/>
            <person name="Zhao X."/>
            <person name="Zhong W.Y."/>
            <person name="Peng D.H."/>
            <person name="Ahmad S."/>
            <person name="Lan S."/>
            <person name="Zhang J.S."/>
            <person name="Tsai W.C."/>
            <person name="Van de Peer Y."/>
            <person name="Liu Z.J."/>
        </authorList>
    </citation>
    <scope>NUCLEOTIDE SEQUENCE</scope>
    <source>
        <strain evidence="6">SCP</strain>
    </source>
</reference>
<evidence type="ECO:0000256" key="5">
    <source>
        <dbReference type="ARBA" id="ARBA00023136"/>
    </source>
</evidence>
<dbReference type="EMBL" id="JAUJYN010000009">
    <property type="protein sequence ID" value="KAK1262874.1"/>
    <property type="molecule type" value="Genomic_DNA"/>
</dbReference>
<gene>
    <name evidence="6" type="ORF">QJS04_geneDACA022754</name>
</gene>
<keyword evidence="5" id="KW-0472">Membrane</keyword>
<sequence length="326" mass="37408">MQLGCIQYPEQTNHEPFNEVNEEYKSILRTESYADFLTKAHLSSAESLLEPDQDEIPSLLESAIFPDLNVLMSNYFEVSAEASRICGDLLRAIQEVNANYQFIHRALEIVGSESPELVKLALSEFDSFNLLGNPFSDTNRVDFELMRERHSAVLQQLTSKAKKVKTRFKWMRRLREGCKGTTALLELVLAIHGLSGLITGSTLLGLTPGNFKRKRRLSKKCSFLRRFGEQLELAARGTYILNRDFDTLSRLVTRLNNEIEHDKVMVRFCLERREERFLLREVVKVLKKGGGGFKKKVKELEEHVYLCLITINRARVLVTKEMSNSC</sequence>
<proteinExistence type="inferred from homology"/>
<dbReference type="InterPro" id="IPR007749">
    <property type="entry name" value="DUF677"/>
</dbReference>
<evidence type="ECO:0000313" key="6">
    <source>
        <dbReference type="EMBL" id="KAK1262874.1"/>
    </source>
</evidence>
<dbReference type="Proteomes" id="UP001179952">
    <property type="component" value="Unassembled WGS sequence"/>
</dbReference>
<evidence type="ECO:0000256" key="1">
    <source>
        <dbReference type="ARBA" id="ARBA00004370"/>
    </source>
</evidence>
<dbReference type="PANTHER" id="PTHR31113:SF2">
    <property type="entry name" value="OS04G0423200 PROTEIN"/>
    <property type="match status" value="1"/>
</dbReference>
<dbReference type="Pfam" id="PF05055">
    <property type="entry name" value="DUF677"/>
    <property type="match status" value="1"/>
</dbReference>
<comment type="similarity">
    <text evidence="2">Belongs to the UPF0496 family.</text>
</comment>
<accession>A0AAV9AF15</accession>
<comment type="caution">
    <text evidence="6">The sequence shown here is derived from an EMBL/GenBank/DDBJ whole genome shotgun (WGS) entry which is preliminary data.</text>
</comment>
<keyword evidence="3" id="KW-0812">Transmembrane</keyword>
<dbReference type="GO" id="GO:0016020">
    <property type="term" value="C:membrane"/>
    <property type="evidence" value="ECO:0007669"/>
    <property type="project" value="UniProtKB-SubCell"/>
</dbReference>